<dbReference type="Proteomes" id="UP000838749">
    <property type="component" value="Unassembled WGS sequence"/>
</dbReference>
<gene>
    <name evidence="1" type="ORF">PAECIP111894_03046</name>
</gene>
<protein>
    <submittedName>
        <fullName evidence="1">Uncharacterized protein</fullName>
    </submittedName>
</protein>
<organism evidence="1 2">
    <name type="scientific">Paenibacillus pseudetheri</name>
    <dbReference type="NCBI Taxonomy" id="2897682"/>
    <lineage>
        <taxon>Bacteria</taxon>
        <taxon>Bacillati</taxon>
        <taxon>Bacillota</taxon>
        <taxon>Bacilli</taxon>
        <taxon>Bacillales</taxon>
        <taxon>Paenibacillaceae</taxon>
        <taxon>Paenibacillus</taxon>
    </lineage>
</organism>
<comment type="caution">
    <text evidence="1">The sequence shown here is derived from an EMBL/GenBank/DDBJ whole genome shotgun (WGS) entry which is preliminary data.</text>
</comment>
<sequence length="86" mass="9308">MKYSCSSKTLLQTKARQVEGSIEEIKDAEPLIQTGEGASQTMYTAMKRLTVAIQDDALQGGERVSSQASGGTEKGVSFAFLFTRRS</sequence>
<dbReference type="RefSeq" id="WP_234535208.1">
    <property type="nucleotide sequence ID" value="NZ_CAKMAB010000015.1"/>
</dbReference>
<proteinExistence type="predicted"/>
<name>A0ABN8FMU6_9BACL</name>
<evidence type="ECO:0000313" key="1">
    <source>
        <dbReference type="EMBL" id="CAH1056891.1"/>
    </source>
</evidence>
<reference evidence="1" key="1">
    <citation type="submission" date="2021-12" db="EMBL/GenBank/DDBJ databases">
        <authorList>
            <person name="Criscuolo A."/>
        </authorList>
    </citation>
    <scope>NUCLEOTIDE SEQUENCE</scope>
    <source>
        <strain evidence="1">CIP111894</strain>
    </source>
</reference>
<keyword evidence="2" id="KW-1185">Reference proteome</keyword>
<dbReference type="EMBL" id="CAKMAB010000015">
    <property type="protein sequence ID" value="CAH1056891.1"/>
    <property type="molecule type" value="Genomic_DNA"/>
</dbReference>
<evidence type="ECO:0000313" key="2">
    <source>
        <dbReference type="Proteomes" id="UP000838749"/>
    </source>
</evidence>
<accession>A0ABN8FMU6</accession>